<comment type="caution">
    <text evidence="1">The sequence shown here is derived from an EMBL/GenBank/DDBJ whole genome shotgun (WGS) entry which is preliminary data.</text>
</comment>
<evidence type="ECO:0000313" key="1">
    <source>
        <dbReference type="EMBL" id="MBB5016264.1"/>
    </source>
</evidence>
<dbReference type="Proteomes" id="UP000519004">
    <property type="component" value="Unassembled WGS sequence"/>
</dbReference>
<dbReference type="EMBL" id="JACHHX010000016">
    <property type="protein sequence ID" value="MBB5016264.1"/>
    <property type="molecule type" value="Genomic_DNA"/>
</dbReference>
<gene>
    <name evidence="1" type="ORF">HNQ58_002175</name>
</gene>
<protein>
    <submittedName>
        <fullName evidence="1">Uncharacterized protein</fullName>
    </submittedName>
</protein>
<accession>A0A7W8DFJ2</accession>
<proteinExistence type="predicted"/>
<organism evidence="1 2">
    <name type="scientific">Rehaibacterium terrae</name>
    <dbReference type="NCBI Taxonomy" id="1341696"/>
    <lineage>
        <taxon>Bacteria</taxon>
        <taxon>Pseudomonadati</taxon>
        <taxon>Pseudomonadota</taxon>
        <taxon>Gammaproteobacteria</taxon>
        <taxon>Lysobacterales</taxon>
        <taxon>Lysobacteraceae</taxon>
        <taxon>Rehaibacterium</taxon>
    </lineage>
</organism>
<reference evidence="1 2" key="1">
    <citation type="submission" date="2020-08" db="EMBL/GenBank/DDBJ databases">
        <title>Genomic Encyclopedia of Type Strains, Phase IV (KMG-IV): sequencing the most valuable type-strain genomes for metagenomic binning, comparative biology and taxonomic classification.</title>
        <authorList>
            <person name="Goeker M."/>
        </authorList>
    </citation>
    <scope>NUCLEOTIDE SEQUENCE [LARGE SCALE GENOMIC DNA]</scope>
    <source>
        <strain evidence="1 2">DSM 25897</strain>
    </source>
</reference>
<keyword evidence="2" id="KW-1185">Reference proteome</keyword>
<dbReference type="AlphaFoldDB" id="A0A7W8DFJ2"/>
<name>A0A7W8DFJ2_9GAMM</name>
<dbReference type="RefSeq" id="WP_183948932.1">
    <property type="nucleotide sequence ID" value="NZ_JACHHX010000016.1"/>
</dbReference>
<evidence type="ECO:0000313" key="2">
    <source>
        <dbReference type="Proteomes" id="UP000519004"/>
    </source>
</evidence>
<sequence>MTTPEQLARLQARAIENPMEEPAFFQALLTAVLYVHLPLSDDSGKEDRP</sequence>